<reference evidence="3 4" key="1">
    <citation type="submission" date="2019-12" db="EMBL/GenBank/DDBJ databases">
        <title>Nesterenkonia muleiensis sp. nov., a novel actinobacterium isolated from sap of Populus euphratica.</title>
        <authorList>
            <person name="Wang R."/>
        </authorList>
    </citation>
    <scope>NUCLEOTIDE SEQUENCE [LARGE SCALE GENOMIC DNA]</scope>
    <source>
        <strain evidence="3 4">F10</strain>
    </source>
</reference>
<name>A0A7K1UHI4_9MICC</name>
<evidence type="ECO:0000256" key="1">
    <source>
        <dbReference type="ARBA" id="ARBA00022679"/>
    </source>
</evidence>
<dbReference type="EMBL" id="WRPM01000039">
    <property type="protein sequence ID" value="MVT25925.1"/>
    <property type="molecule type" value="Genomic_DNA"/>
</dbReference>
<dbReference type="AlphaFoldDB" id="A0A7K1UHI4"/>
<comment type="caution">
    <text evidence="3">The sequence shown here is derived from an EMBL/GenBank/DDBJ whole genome shotgun (WGS) entry which is preliminary data.</text>
</comment>
<keyword evidence="4" id="KW-1185">Reference proteome</keyword>
<gene>
    <name evidence="3" type="ORF">GNZ21_06060</name>
</gene>
<accession>A0A7K1UHI4</accession>
<dbReference type="Pfam" id="PF13427">
    <property type="entry name" value="AadA_C"/>
    <property type="match status" value="1"/>
</dbReference>
<protein>
    <submittedName>
        <fullName evidence="3">DUF4111 domain-containing protein</fullName>
    </submittedName>
</protein>
<evidence type="ECO:0000313" key="4">
    <source>
        <dbReference type="Proteomes" id="UP000460157"/>
    </source>
</evidence>
<dbReference type="Proteomes" id="UP000460157">
    <property type="component" value="Unassembled WGS sequence"/>
</dbReference>
<keyword evidence="1" id="KW-0808">Transferase</keyword>
<dbReference type="InterPro" id="IPR025184">
    <property type="entry name" value="AadA_C"/>
</dbReference>
<dbReference type="OrthoDB" id="7058480at2"/>
<sequence length="263" mass="29116">MITPFPELDALLRDLNESARAILQDTYVGGYLQGSFALGGGDAQSDADFIIVTTVPPSGQVEAELRRLHADIPTRPGFWSDNIEGSYADADSLRGAAGIGQPWLFVDRAHREMTWDDHCNNLHTRWILRNHGITLGGPPPRELVDPVSEQAMRESARQALPGTLEGIREWADMNHAWTQRYIVQTYSRVLYTAETGKVASKPAALVWARSKLDPAWLPLLTQVAEDRAIPWKPVDPPRPGSMQRAYEFAAYVETLAASQWGGG</sequence>
<proteinExistence type="predicted"/>
<feature type="domain" description="Adenylyltransferase AadA C-terminal" evidence="2">
    <location>
        <begin position="142"/>
        <end position="222"/>
    </location>
</feature>
<dbReference type="GO" id="GO:0016740">
    <property type="term" value="F:transferase activity"/>
    <property type="evidence" value="ECO:0007669"/>
    <property type="project" value="UniProtKB-KW"/>
</dbReference>
<evidence type="ECO:0000259" key="2">
    <source>
        <dbReference type="Pfam" id="PF13427"/>
    </source>
</evidence>
<organism evidence="3 4">
    <name type="scientific">Nesterenkonia alkaliphila</name>
    <dbReference type="NCBI Taxonomy" id="1463631"/>
    <lineage>
        <taxon>Bacteria</taxon>
        <taxon>Bacillati</taxon>
        <taxon>Actinomycetota</taxon>
        <taxon>Actinomycetes</taxon>
        <taxon>Micrococcales</taxon>
        <taxon>Micrococcaceae</taxon>
        <taxon>Nesterenkonia</taxon>
    </lineage>
</organism>
<evidence type="ECO:0000313" key="3">
    <source>
        <dbReference type="EMBL" id="MVT25925.1"/>
    </source>
</evidence>